<keyword evidence="3" id="KW-1185">Reference proteome</keyword>
<gene>
    <name evidence="2" type="ORF">AVEN_39842_1</name>
</gene>
<reference evidence="2 3" key="1">
    <citation type="journal article" date="2019" name="Sci. Rep.">
        <title>Orb-weaving spider Araneus ventricosus genome elucidates the spidroin gene catalogue.</title>
        <authorList>
            <person name="Kono N."/>
            <person name="Nakamura H."/>
            <person name="Ohtoshi R."/>
            <person name="Moran D.A.P."/>
            <person name="Shinohara A."/>
            <person name="Yoshida Y."/>
            <person name="Fujiwara M."/>
            <person name="Mori M."/>
            <person name="Tomita M."/>
            <person name="Arakawa K."/>
        </authorList>
    </citation>
    <scope>NUCLEOTIDE SEQUENCE [LARGE SCALE GENOMIC DNA]</scope>
</reference>
<organism evidence="2 3">
    <name type="scientific">Araneus ventricosus</name>
    <name type="common">Orbweaver spider</name>
    <name type="synonym">Epeira ventricosa</name>
    <dbReference type="NCBI Taxonomy" id="182803"/>
    <lineage>
        <taxon>Eukaryota</taxon>
        <taxon>Metazoa</taxon>
        <taxon>Ecdysozoa</taxon>
        <taxon>Arthropoda</taxon>
        <taxon>Chelicerata</taxon>
        <taxon>Arachnida</taxon>
        <taxon>Araneae</taxon>
        <taxon>Araneomorphae</taxon>
        <taxon>Entelegynae</taxon>
        <taxon>Araneoidea</taxon>
        <taxon>Araneidae</taxon>
        <taxon>Araneus</taxon>
    </lineage>
</organism>
<keyword evidence="1" id="KW-1133">Transmembrane helix</keyword>
<evidence type="ECO:0000256" key="1">
    <source>
        <dbReference type="SAM" id="Phobius"/>
    </source>
</evidence>
<feature type="transmembrane region" description="Helical" evidence="1">
    <location>
        <begin position="103"/>
        <end position="121"/>
    </location>
</feature>
<evidence type="ECO:0000313" key="2">
    <source>
        <dbReference type="EMBL" id="GBO00570.1"/>
    </source>
</evidence>
<comment type="caution">
    <text evidence="2">The sequence shown here is derived from an EMBL/GenBank/DDBJ whole genome shotgun (WGS) entry which is preliminary data.</text>
</comment>
<proteinExistence type="predicted"/>
<evidence type="ECO:0000313" key="3">
    <source>
        <dbReference type="Proteomes" id="UP000499080"/>
    </source>
</evidence>
<keyword evidence="1" id="KW-0472">Membrane</keyword>
<protein>
    <submittedName>
        <fullName evidence="2">Uncharacterized protein</fullName>
    </submittedName>
</protein>
<dbReference type="EMBL" id="BGPR01029025">
    <property type="protein sequence ID" value="GBO00570.1"/>
    <property type="molecule type" value="Genomic_DNA"/>
</dbReference>
<dbReference type="AlphaFoldDB" id="A0A4Y2TMG4"/>
<accession>A0A4Y2TMG4</accession>
<sequence length="148" mass="16940">MTRRLLRLRSILTAVINISVPPILELKRFLRETLNLCSIILLQFLNNIVLLRKSSSGYTVKAVQQAGYGERRFIPRIFQKLEAQVSRKEQHLHKLATKAGSKSLIITVTALSIPFGIYQLISSHYGQDYKEIPKTFTRLSSSGFLYLF</sequence>
<dbReference type="Proteomes" id="UP000499080">
    <property type="component" value="Unassembled WGS sequence"/>
</dbReference>
<name>A0A4Y2TMG4_ARAVE</name>
<keyword evidence="1" id="KW-0812">Transmembrane</keyword>